<accession>A0A8E2JCQ4</accession>
<evidence type="ECO:0000313" key="3">
    <source>
        <dbReference type="Proteomes" id="UP000250266"/>
    </source>
</evidence>
<sequence>MTPPTPSAWTLRFKHSRTTVLLHTDPLTPFATLKTTLLHVLRETQPSGHLNNTPLPTSPSQITLGRPVDINDPSKGFVTGEWERGAGIGIDIKEEEDVGKGKGKARSKSSRSEKGGSGGVGGAKDCPKGAGLRDGSVLAFKWGERSEDGDENELELEGEKWDVVIPAYEDQYGVENLGDLGGRKEFVG</sequence>
<dbReference type="EMBL" id="KV745102">
    <property type="protein sequence ID" value="OCK77765.1"/>
    <property type="molecule type" value="Genomic_DNA"/>
</dbReference>
<evidence type="ECO:0000313" key="2">
    <source>
        <dbReference type="EMBL" id="OCK77765.1"/>
    </source>
</evidence>
<feature type="compositionally biased region" description="Polar residues" evidence="1">
    <location>
        <begin position="46"/>
        <end position="63"/>
    </location>
</feature>
<gene>
    <name evidence="2" type="ORF">K432DRAFT_303453</name>
</gene>
<reference evidence="2 3" key="1">
    <citation type="journal article" date="2016" name="Nat. Commun.">
        <title>Ectomycorrhizal ecology is imprinted in the genome of the dominant symbiotic fungus Cenococcum geophilum.</title>
        <authorList>
            <consortium name="DOE Joint Genome Institute"/>
            <person name="Peter M."/>
            <person name="Kohler A."/>
            <person name="Ohm R.A."/>
            <person name="Kuo A."/>
            <person name="Krutzmann J."/>
            <person name="Morin E."/>
            <person name="Arend M."/>
            <person name="Barry K.W."/>
            <person name="Binder M."/>
            <person name="Choi C."/>
            <person name="Clum A."/>
            <person name="Copeland A."/>
            <person name="Grisel N."/>
            <person name="Haridas S."/>
            <person name="Kipfer T."/>
            <person name="LaButti K."/>
            <person name="Lindquist E."/>
            <person name="Lipzen A."/>
            <person name="Maire R."/>
            <person name="Meier B."/>
            <person name="Mihaltcheva S."/>
            <person name="Molinier V."/>
            <person name="Murat C."/>
            <person name="Poggeler S."/>
            <person name="Quandt C.A."/>
            <person name="Sperisen C."/>
            <person name="Tritt A."/>
            <person name="Tisserant E."/>
            <person name="Crous P.W."/>
            <person name="Henrissat B."/>
            <person name="Nehls U."/>
            <person name="Egli S."/>
            <person name="Spatafora J.W."/>
            <person name="Grigoriev I.V."/>
            <person name="Martin F.M."/>
        </authorList>
    </citation>
    <scope>NUCLEOTIDE SEQUENCE [LARGE SCALE GENOMIC DNA]</scope>
    <source>
        <strain evidence="2 3">CBS 459.81</strain>
    </source>
</reference>
<evidence type="ECO:0000256" key="1">
    <source>
        <dbReference type="SAM" id="MobiDB-lite"/>
    </source>
</evidence>
<dbReference type="OrthoDB" id="5376498at2759"/>
<feature type="region of interest" description="Disordered" evidence="1">
    <location>
        <begin position="46"/>
        <end position="133"/>
    </location>
</feature>
<name>A0A8E2JCQ4_9PEZI</name>
<keyword evidence="3" id="KW-1185">Reference proteome</keyword>
<dbReference type="Proteomes" id="UP000250266">
    <property type="component" value="Unassembled WGS sequence"/>
</dbReference>
<organism evidence="2 3">
    <name type="scientific">Lepidopterella palustris CBS 459.81</name>
    <dbReference type="NCBI Taxonomy" id="1314670"/>
    <lineage>
        <taxon>Eukaryota</taxon>
        <taxon>Fungi</taxon>
        <taxon>Dikarya</taxon>
        <taxon>Ascomycota</taxon>
        <taxon>Pezizomycotina</taxon>
        <taxon>Dothideomycetes</taxon>
        <taxon>Pleosporomycetidae</taxon>
        <taxon>Mytilinidiales</taxon>
        <taxon>Argynnaceae</taxon>
        <taxon>Lepidopterella</taxon>
    </lineage>
</organism>
<proteinExistence type="predicted"/>
<protein>
    <submittedName>
        <fullName evidence="2">Uncharacterized protein</fullName>
    </submittedName>
</protein>
<dbReference type="AlphaFoldDB" id="A0A8E2JCQ4"/>